<dbReference type="InterPro" id="IPR005358">
    <property type="entry name" value="Puta_zinc/iron-chelating_dom"/>
</dbReference>
<protein>
    <submittedName>
        <fullName evidence="1">Flagellin N-methylase</fullName>
    </submittedName>
</protein>
<dbReference type="Proteomes" id="UP000324233">
    <property type="component" value="Chromosome"/>
</dbReference>
<keyword evidence="2" id="KW-1185">Reference proteome</keyword>
<name>A0A5B9VVU5_9BACT</name>
<proteinExistence type="predicted"/>
<keyword evidence="1" id="KW-0966">Cell projection</keyword>
<sequence>MAGSTGEGGGETVSAKVAFRIADSDVQAELTVPSGRVPPGAVLPVLHMLEAIVIEAAEARLEGEGRRIACRAGCGACCRQLVPVSEVEARHLAGLVAAMPEPGRSAVRARFDAALARLAESGLIDALRGLDSVPREEREAVGLAYFSLGIPCPFLEDESCSIHEQRPLVCREFLVTSDPVHCSDPAAARVRGVQLPVHLSNLLARLPDPSGRGPSPRVALPLIMEFVETHPDELPRRPGPEWVDAVFRLVSGGGLPAPGGELPGDRAP</sequence>
<dbReference type="AlphaFoldDB" id="A0A5B9VVU5"/>
<keyword evidence="1" id="KW-0969">Cilium</keyword>
<organism evidence="1 2">
    <name type="scientific">Aquisphaera giovannonii</name>
    <dbReference type="NCBI Taxonomy" id="406548"/>
    <lineage>
        <taxon>Bacteria</taxon>
        <taxon>Pseudomonadati</taxon>
        <taxon>Planctomycetota</taxon>
        <taxon>Planctomycetia</taxon>
        <taxon>Isosphaerales</taxon>
        <taxon>Isosphaeraceae</taxon>
        <taxon>Aquisphaera</taxon>
    </lineage>
</organism>
<dbReference type="Pfam" id="PF03692">
    <property type="entry name" value="CxxCxxCC"/>
    <property type="match status" value="1"/>
</dbReference>
<dbReference type="GO" id="GO:0032259">
    <property type="term" value="P:methylation"/>
    <property type="evidence" value="ECO:0007669"/>
    <property type="project" value="UniProtKB-KW"/>
</dbReference>
<gene>
    <name evidence="1" type="ORF">OJF2_10530</name>
</gene>
<keyword evidence="1" id="KW-0489">Methyltransferase</keyword>
<dbReference type="RefSeq" id="WP_148591866.1">
    <property type="nucleotide sequence ID" value="NZ_CP042997.1"/>
</dbReference>
<reference evidence="1 2" key="1">
    <citation type="submission" date="2019-08" db="EMBL/GenBank/DDBJ databases">
        <title>Deep-cultivation of Planctomycetes and their phenomic and genomic characterization uncovers novel biology.</title>
        <authorList>
            <person name="Wiegand S."/>
            <person name="Jogler M."/>
            <person name="Boedeker C."/>
            <person name="Pinto D."/>
            <person name="Vollmers J."/>
            <person name="Rivas-Marin E."/>
            <person name="Kohn T."/>
            <person name="Peeters S.H."/>
            <person name="Heuer A."/>
            <person name="Rast P."/>
            <person name="Oberbeckmann S."/>
            <person name="Bunk B."/>
            <person name="Jeske O."/>
            <person name="Meyerdierks A."/>
            <person name="Storesund J.E."/>
            <person name="Kallscheuer N."/>
            <person name="Luecker S."/>
            <person name="Lage O.M."/>
            <person name="Pohl T."/>
            <person name="Merkel B.J."/>
            <person name="Hornburger P."/>
            <person name="Mueller R.-W."/>
            <person name="Bruemmer F."/>
            <person name="Labrenz M."/>
            <person name="Spormann A.M."/>
            <person name="Op den Camp H."/>
            <person name="Overmann J."/>
            <person name="Amann R."/>
            <person name="Jetten M.S.M."/>
            <person name="Mascher T."/>
            <person name="Medema M.H."/>
            <person name="Devos D.P."/>
            <person name="Kaster A.-K."/>
            <person name="Ovreas L."/>
            <person name="Rohde M."/>
            <person name="Galperin M.Y."/>
            <person name="Jogler C."/>
        </authorList>
    </citation>
    <scope>NUCLEOTIDE SEQUENCE [LARGE SCALE GENOMIC DNA]</scope>
    <source>
        <strain evidence="1 2">OJF2</strain>
    </source>
</reference>
<keyword evidence="1" id="KW-0282">Flagellum</keyword>
<evidence type="ECO:0000313" key="1">
    <source>
        <dbReference type="EMBL" id="QEH32576.1"/>
    </source>
</evidence>
<dbReference type="KEGG" id="agv:OJF2_10530"/>
<dbReference type="EMBL" id="CP042997">
    <property type="protein sequence ID" value="QEH32576.1"/>
    <property type="molecule type" value="Genomic_DNA"/>
</dbReference>
<evidence type="ECO:0000313" key="2">
    <source>
        <dbReference type="Proteomes" id="UP000324233"/>
    </source>
</evidence>
<keyword evidence="1" id="KW-0808">Transferase</keyword>
<accession>A0A5B9VVU5</accession>
<dbReference type="OrthoDB" id="267082at2"/>
<dbReference type="GO" id="GO:0008168">
    <property type="term" value="F:methyltransferase activity"/>
    <property type="evidence" value="ECO:0007669"/>
    <property type="project" value="UniProtKB-KW"/>
</dbReference>